<evidence type="ECO:0000259" key="5">
    <source>
        <dbReference type="Pfam" id="PF09294"/>
    </source>
</evidence>
<name>A0AAV2KRJ2_KNICA</name>
<feature type="transmembrane region" description="Helical" evidence="2">
    <location>
        <begin position="227"/>
        <end position="250"/>
    </location>
</feature>
<dbReference type="InterPro" id="IPR036116">
    <property type="entry name" value="FN3_sf"/>
</dbReference>
<gene>
    <name evidence="6" type="ORF">KC01_LOCUS20227</name>
</gene>
<evidence type="ECO:0000256" key="1">
    <source>
        <dbReference type="SAM" id="MobiDB-lite"/>
    </source>
</evidence>
<dbReference type="PANTHER" id="PTHR20859">
    <property type="entry name" value="INTERFERON/INTERLEUKIN RECEPTOR"/>
    <property type="match status" value="1"/>
</dbReference>
<feature type="chain" id="PRO_5043359955" evidence="3">
    <location>
        <begin position="21"/>
        <end position="347"/>
    </location>
</feature>
<dbReference type="Proteomes" id="UP001497482">
    <property type="component" value="Chromosome 19"/>
</dbReference>
<dbReference type="PANTHER" id="PTHR20859:SF53">
    <property type="entry name" value="INTERLEUKIN-22 RECEPTOR SUBUNIT ALPHA-1"/>
    <property type="match status" value="1"/>
</dbReference>
<dbReference type="GO" id="GO:0005886">
    <property type="term" value="C:plasma membrane"/>
    <property type="evidence" value="ECO:0007669"/>
    <property type="project" value="TreeGrafter"/>
</dbReference>
<dbReference type="EMBL" id="OZ035841">
    <property type="protein sequence ID" value="CAL1590771.1"/>
    <property type="molecule type" value="Genomic_DNA"/>
</dbReference>
<evidence type="ECO:0000256" key="2">
    <source>
        <dbReference type="SAM" id="Phobius"/>
    </source>
</evidence>
<accession>A0AAV2KRJ2</accession>
<dbReference type="Pfam" id="PF01108">
    <property type="entry name" value="Tissue_fac"/>
    <property type="match status" value="1"/>
</dbReference>
<dbReference type="Gene3D" id="2.60.40.10">
    <property type="entry name" value="Immunoglobulins"/>
    <property type="match status" value="1"/>
</dbReference>
<sequence>MDTQLWPWLLLLLSVKGSAGIACYTTLESVDLGCLLRWDCPHASPNATFTVQAKTQGGPWRDVSWCIWVSAHSCDVSQALYNFEAYSMVRVGVHPSASATVWMKPRKFDYTDFIFSAPSVSLSLQEDKLLVTVQFPCASSRRCSARRCCPITELIDPLTTVTLYNKLSEYQSRTVWTHDTLSFVEFSGLAPGQNYCAVANFSFPDLNMASSPRSSPQCIQTVSYTGLVPLLGIGVSLGLLLMVPLCGVFLRPRRTSTSPSDPPKSPPPLHEPVILEPLSAMPVDLRDIHIEVSDTESSQSSPSPSVHTSPVFRPAPCHAPTLLQLHQSHSDPHGPPQPCSSISLFSV</sequence>
<dbReference type="SUPFAM" id="SSF49265">
    <property type="entry name" value="Fibronectin type III"/>
    <property type="match status" value="2"/>
</dbReference>
<dbReference type="GO" id="GO:0004896">
    <property type="term" value="F:cytokine receptor activity"/>
    <property type="evidence" value="ECO:0007669"/>
    <property type="project" value="TreeGrafter"/>
</dbReference>
<dbReference type="InterPro" id="IPR050650">
    <property type="entry name" value="Type-II_Cytokine-TF_Rcpt"/>
</dbReference>
<evidence type="ECO:0000313" key="7">
    <source>
        <dbReference type="Proteomes" id="UP001497482"/>
    </source>
</evidence>
<feature type="region of interest" description="Disordered" evidence="1">
    <location>
        <begin position="325"/>
        <end position="347"/>
    </location>
</feature>
<dbReference type="InterPro" id="IPR003961">
    <property type="entry name" value="FN3_dom"/>
</dbReference>
<feature type="domain" description="Interferon/interleukin receptor" evidence="5">
    <location>
        <begin position="115"/>
        <end position="221"/>
    </location>
</feature>
<evidence type="ECO:0000313" key="6">
    <source>
        <dbReference type="EMBL" id="CAL1590771.1"/>
    </source>
</evidence>
<dbReference type="AlphaFoldDB" id="A0AAV2KRJ2"/>
<reference evidence="6 7" key="1">
    <citation type="submission" date="2024-04" db="EMBL/GenBank/DDBJ databases">
        <authorList>
            <person name="Waldvogel A.-M."/>
            <person name="Schoenle A."/>
        </authorList>
    </citation>
    <scope>NUCLEOTIDE SEQUENCE [LARGE SCALE GENOMIC DNA]</scope>
</reference>
<dbReference type="InterPro" id="IPR013783">
    <property type="entry name" value="Ig-like_fold"/>
</dbReference>
<organism evidence="6 7">
    <name type="scientific">Knipowitschia caucasica</name>
    <name type="common">Caucasian dwarf goby</name>
    <name type="synonym">Pomatoschistus caucasicus</name>
    <dbReference type="NCBI Taxonomy" id="637954"/>
    <lineage>
        <taxon>Eukaryota</taxon>
        <taxon>Metazoa</taxon>
        <taxon>Chordata</taxon>
        <taxon>Craniata</taxon>
        <taxon>Vertebrata</taxon>
        <taxon>Euteleostomi</taxon>
        <taxon>Actinopterygii</taxon>
        <taxon>Neopterygii</taxon>
        <taxon>Teleostei</taxon>
        <taxon>Neoteleostei</taxon>
        <taxon>Acanthomorphata</taxon>
        <taxon>Gobiaria</taxon>
        <taxon>Gobiiformes</taxon>
        <taxon>Gobioidei</taxon>
        <taxon>Gobiidae</taxon>
        <taxon>Gobiinae</taxon>
        <taxon>Knipowitschia</taxon>
    </lineage>
</organism>
<dbReference type="Pfam" id="PF09294">
    <property type="entry name" value="Interfer-bind"/>
    <property type="match status" value="1"/>
</dbReference>
<dbReference type="InterPro" id="IPR015373">
    <property type="entry name" value="Interferon/interleukin_rcp_dom"/>
</dbReference>
<keyword evidence="2" id="KW-1133">Transmembrane helix</keyword>
<feature type="domain" description="Fibronectin type-III" evidence="4">
    <location>
        <begin position="8"/>
        <end position="92"/>
    </location>
</feature>
<proteinExistence type="predicted"/>
<protein>
    <submittedName>
        <fullName evidence="6">Uncharacterized protein</fullName>
    </submittedName>
</protein>
<keyword evidence="7" id="KW-1185">Reference proteome</keyword>
<keyword evidence="2" id="KW-0472">Membrane</keyword>
<feature type="signal peptide" evidence="3">
    <location>
        <begin position="1"/>
        <end position="20"/>
    </location>
</feature>
<keyword evidence="3" id="KW-0732">Signal</keyword>
<evidence type="ECO:0000256" key="3">
    <source>
        <dbReference type="SAM" id="SignalP"/>
    </source>
</evidence>
<keyword evidence="2" id="KW-0812">Transmembrane</keyword>
<evidence type="ECO:0000259" key="4">
    <source>
        <dbReference type="Pfam" id="PF01108"/>
    </source>
</evidence>